<accession>A0A9Q0S0D6</accession>
<keyword evidence="3" id="KW-1185">Reference proteome</keyword>
<keyword evidence="1" id="KW-0732">Signal</keyword>
<gene>
    <name evidence="2" type="ORF">Bhyg_12409</name>
</gene>
<name>A0A9Q0S0D6_9DIPT</name>
<sequence length="128" mass="14105">MISKMKRVTKILTVLTVLVIVIVNSVTAEEVEKFDGEGVRRMAGLIGTPLDVTTRSRLSGKAFGQKRSSRSTDVILINRSFRAFRLTSSICTDGTYTADLTPEEAISSMETQVFGVETLPMQETRKTS</sequence>
<protein>
    <submittedName>
        <fullName evidence="2">Uncharacterized protein</fullName>
    </submittedName>
</protein>
<feature type="chain" id="PRO_5040385304" evidence="1">
    <location>
        <begin position="29"/>
        <end position="128"/>
    </location>
</feature>
<reference evidence="2" key="1">
    <citation type="submission" date="2022-07" db="EMBL/GenBank/DDBJ databases">
        <authorList>
            <person name="Trinca V."/>
            <person name="Uliana J.V.C."/>
            <person name="Torres T.T."/>
            <person name="Ward R.J."/>
            <person name="Monesi N."/>
        </authorList>
    </citation>
    <scope>NUCLEOTIDE SEQUENCE</scope>
    <source>
        <strain evidence="2">HSMRA1968</strain>
        <tissue evidence="2">Whole embryos</tissue>
    </source>
</reference>
<dbReference type="AlphaFoldDB" id="A0A9Q0S0D6"/>
<feature type="signal peptide" evidence="1">
    <location>
        <begin position="1"/>
        <end position="28"/>
    </location>
</feature>
<evidence type="ECO:0000313" key="3">
    <source>
        <dbReference type="Proteomes" id="UP001151699"/>
    </source>
</evidence>
<dbReference type="EMBL" id="WJQU01000003">
    <property type="protein sequence ID" value="KAJ6639662.1"/>
    <property type="molecule type" value="Genomic_DNA"/>
</dbReference>
<comment type="caution">
    <text evidence="2">The sequence shown here is derived from an EMBL/GenBank/DDBJ whole genome shotgun (WGS) entry which is preliminary data.</text>
</comment>
<evidence type="ECO:0000256" key="1">
    <source>
        <dbReference type="SAM" id="SignalP"/>
    </source>
</evidence>
<proteinExistence type="predicted"/>
<dbReference type="Proteomes" id="UP001151699">
    <property type="component" value="Chromosome X"/>
</dbReference>
<organism evidence="2 3">
    <name type="scientific">Pseudolycoriella hygida</name>
    <dbReference type="NCBI Taxonomy" id="35572"/>
    <lineage>
        <taxon>Eukaryota</taxon>
        <taxon>Metazoa</taxon>
        <taxon>Ecdysozoa</taxon>
        <taxon>Arthropoda</taxon>
        <taxon>Hexapoda</taxon>
        <taxon>Insecta</taxon>
        <taxon>Pterygota</taxon>
        <taxon>Neoptera</taxon>
        <taxon>Endopterygota</taxon>
        <taxon>Diptera</taxon>
        <taxon>Nematocera</taxon>
        <taxon>Sciaroidea</taxon>
        <taxon>Sciaridae</taxon>
        <taxon>Pseudolycoriella</taxon>
    </lineage>
</organism>
<evidence type="ECO:0000313" key="2">
    <source>
        <dbReference type="EMBL" id="KAJ6639662.1"/>
    </source>
</evidence>